<proteinExistence type="predicted"/>
<dbReference type="GO" id="GO:0022857">
    <property type="term" value="F:transmembrane transporter activity"/>
    <property type="evidence" value="ECO:0007669"/>
    <property type="project" value="InterPro"/>
</dbReference>
<dbReference type="InterPro" id="IPR001851">
    <property type="entry name" value="ABC_transp_permease"/>
</dbReference>
<keyword evidence="5" id="KW-0997">Cell inner membrane</keyword>
<keyword evidence="3" id="KW-0813">Transport</keyword>
<keyword evidence="14" id="KW-1185">Reference proteome</keyword>
<comment type="caution">
    <text evidence="13">The sequence shown here is derived from an EMBL/GenBank/DDBJ whole genome shotgun (WGS) entry which is preliminary data.</text>
</comment>
<comment type="function">
    <text evidence="9">Part of the ABC transporter complex LsrABCD involved in autoinducer 2 (AI-2) import. Probably responsible for the translocation of the substrate across the membrane.</text>
</comment>
<sequence length="375" mass="38142">MTVATGAPPPLPDDAIELAPSALSPAQRVLGGVLRSRELAVGLVLLALVAVTATQSSSFVFGSDGWRSLLVNPSILILLAVGQTVVIVTRNVDLSVGSTLGLTAYLTGRLFVDTGLPTPLVIVVAVLAGAGLGFVNGILVTFGRVPSLVITLGTLYIYRGVFLSWAGSDRINAGDIPDGFSSLGTEQVLTVPVLTVVALVVMGVVGYLMHTSRSGRELYAIGSDPDAAHLYGLPVARRVLVAFVASGALAGLAGVFYVARYGTVSSNAGFGIELQAVGAAVIGGVAIFGGSGTVWGAAIGATLLVTINSALPVLGIDDFWQRAVVGALILAAVALDRVLALRQERRLVAARDLDLGPPPPQAEKPSTSASSGSAS</sequence>
<feature type="transmembrane region" description="Helical" evidence="12">
    <location>
        <begin position="119"/>
        <end position="142"/>
    </location>
</feature>
<evidence type="ECO:0000256" key="3">
    <source>
        <dbReference type="ARBA" id="ARBA00022448"/>
    </source>
</evidence>
<evidence type="ECO:0000256" key="11">
    <source>
        <dbReference type="SAM" id="MobiDB-lite"/>
    </source>
</evidence>
<keyword evidence="7 12" id="KW-1133">Transmembrane helix</keyword>
<evidence type="ECO:0000256" key="4">
    <source>
        <dbReference type="ARBA" id="ARBA00022475"/>
    </source>
</evidence>
<protein>
    <recommendedName>
        <fullName evidence="10">Autoinducer 2 import system permease protein LsrC</fullName>
    </recommendedName>
</protein>
<feature type="transmembrane region" description="Helical" evidence="12">
    <location>
        <begin position="69"/>
        <end position="88"/>
    </location>
</feature>
<dbReference type="GO" id="GO:0005886">
    <property type="term" value="C:plasma membrane"/>
    <property type="evidence" value="ECO:0007669"/>
    <property type="project" value="UniProtKB-SubCell"/>
</dbReference>
<feature type="transmembrane region" description="Helical" evidence="12">
    <location>
        <begin position="188"/>
        <end position="209"/>
    </location>
</feature>
<dbReference type="Pfam" id="PF02653">
    <property type="entry name" value="BPD_transp_2"/>
    <property type="match status" value="1"/>
</dbReference>
<keyword evidence="4" id="KW-1003">Cell membrane</keyword>
<evidence type="ECO:0000256" key="5">
    <source>
        <dbReference type="ARBA" id="ARBA00022519"/>
    </source>
</evidence>
<evidence type="ECO:0000256" key="12">
    <source>
        <dbReference type="SAM" id="Phobius"/>
    </source>
</evidence>
<feature type="transmembrane region" description="Helical" evidence="12">
    <location>
        <begin position="148"/>
        <end position="167"/>
    </location>
</feature>
<evidence type="ECO:0000313" key="14">
    <source>
        <dbReference type="Proteomes" id="UP000324351"/>
    </source>
</evidence>
<keyword evidence="6 12" id="KW-0812">Transmembrane</keyword>
<evidence type="ECO:0000256" key="2">
    <source>
        <dbReference type="ARBA" id="ARBA00011262"/>
    </source>
</evidence>
<reference evidence="13 14" key="1">
    <citation type="submission" date="2019-09" db="EMBL/GenBank/DDBJ databases">
        <title>Nocardioides panacisoli sp. nov., isolated from the soil of a ginseng field.</title>
        <authorList>
            <person name="Cho C."/>
        </authorList>
    </citation>
    <scope>NUCLEOTIDE SEQUENCE [LARGE SCALE GENOMIC DNA]</scope>
    <source>
        <strain evidence="13 14">BN140041</strain>
    </source>
</reference>
<feature type="transmembrane region" description="Helical" evidence="12">
    <location>
        <begin position="319"/>
        <end position="339"/>
    </location>
</feature>
<keyword evidence="8 12" id="KW-0472">Membrane</keyword>
<dbReference type="AlphaFoldDB" id="A0A5B1M479"/>
<feature type="transmembrane region" description="Helical" evidence="12">
    <location>
        <begin position="239"/>
        <end position="259"/>
    </location>
</feature>
<evidence type="ECO:0000256" key="7">
    <source>
        <dbReference type="ARBA" id="ARBA00022989"/>
    </source>
</evidence>
<feature type="transmembrane region" description="Helical" evidence="12">
    <location>
        <begin position="280"/>
        <end position="307"/>
    </location>
</feature>
<dbReference type="PANTHER" id="PTHR32196">
    <property type="entry name" value="ABC TRANSPORTER PERMEASE PROTEIN YPHD-RELATED-RELATED"/>
    <property type="match status" value="1"/>
</dbReference>
<dbReference type="PANTHER" id="PTHR32196:SF29">
    <property type="entry name" value="AUTOINDUCER 2 IMPORT SYSTEM PERMEASE PROTEIN LSRC"/>
    <property type="match status" value="1"/>
</dbReference>
<dbReference type="RefSeq" id="WP_149750135.1">
    <property type="nucleotide sequence ID" value="NZ_VUJW01000003.1"/>
</dbReference>
<feature type="transmembrane region" description="Helical" evidence="12">
    <location>
        <begin position="39"/>
        <end position="62"/>
    </location>
</feature>
<evidence type="ECO:0000256" key="9">
    <source>
        <dbReference type="ARBA" id="ARBA00025439"/>
    </source>
</evidence>
<evidence type="ECO:0000256" key="8">
    <source>
        <dbReference type="ARBA" id="ARBA00023136"/>
    </source>
</evidence>
<evidence type="ECO:0000256" key="10">
    <source>
        <dbReference type="ARBA" id="ARBA00039382"/>
    </source>
</evidence>
<dbReference type="Proteomes" id="UP000324351">
    <property type="component" value="Unassembled WGS sequence"/>
</dbReference>
<comment type="subcellular location">
    <subcellularLocation>
        <location evidence="1">Cell membrane</location>
        <topology evidence="1">Multi-pass membrane protein</topology>
    </subcellularLocation>
</comment>
<accession>A0A5B1M479</accession>
<evidence type="ECO:0000256" key="1">
    <source>
        <dbReference type="ARBA" id="ARBA00004651"/>
    </source>
</evidence>
<reference evidence="13 14" key="2">
    <citation type="submission" date="2019-09" db="EMBL/GenBank/DDBJ databases">
        <authorList>
            <person name="Jin C."/>
        </authorList>
    </citation>
    <scope>NUCLEOTIDE SEQUENCE [LARGE SCALE GENOMIC DNA]</scope>
    <source>
        <strain evidence="13 14">BN140041</strain>
    </source>
</reference>
<dbReference type="EMBL" id="VUJW01000003">
    <property type="protein sequence ID" value="KAA1427742.1"/>
    <property type="molecule type" value="Genomic_DNA"/>
</dbReference>
<evidence type="ECO:0000256" key="6">
    <source>
        <dbReference type="ARBA" id="ARBA00022692"/>
    </source>
</evidence>
<organism evidence="13 14">
    <name type="scientific">Nocardioides antri</name>
    <dbReference type="NCBI Taxonomy" id="2607659"/>
    <lineage>
        <taxon>Bacteria</taxon>
        <taxon>Bacillati</taxon>
        <taxon>Actinomycetota</taxon>
        <taxon>Actinomycetes</taxon>
        <taxon>Propionibacteriales</taxon>
        <taxon>Nocardioidaceae</taxon>
        <taxon>Nocardioides</taxon>
    </lineage>
</organism>
<name>A0A5B1M479_9ACTN</name>
<gene>
    <name evidence="13" type="ORF">F0U47_09940</name>
</gene>
<feature type="compositionally biased region" description="Low complexity" evidence="11">
    <location>
        <begin position="366"/>
        <end position="375"/>
    </location>
</feature>
<evidence type="ECO:0000313" key="13">
    <source>
        <dbReference type="EMBL" id="KAA1427742.1"/>
    </source>
</evidence>
<dbReference type="CDD" id="cd06579">
    <property type="entry name" value="TM_PBP1_transp_AraH_like"/>
    <property type="match status" value="1"/>
</dbReference>
<comment type="subunit">
    <text evidence="2">The complex is composed of two ATP-binding proteins (LsrA), two transmembrane proteins (LsrC and LsrD) and a solute-binding protein (LsrB).</text>
</comment>
<feature type="region of interest" description="Disordered" evidence="11">
    <location>
        <begin position="352"/>
        <end position="375"/>
    </location>
</feature>